<dbReference type="OrthoDB" id="5684611at2"/>
<comment type="caution">
    <text evidence="2">The sequence shown here is derived from an EMBL/GenBank/DDBJ whole genome shotgun (WGS) entry which is preliminary data.</text>
</comment>
<evidence type="ECO:0000313" key="3">
    <source>
        <dbReference type="Proteomes" id="UP000220246"/>
    </source>
</evidence>
<dbReference type="Pfam" id="PF04466">
    <property type="entry name" value="Terminase_3"/>
    <property type="match status" value="1"/>
</dbReference>
<proteinExistence type="predicted"/>
<accession>A0A2A7UWS5</accession>
<sequence>MRTLNLKTARVFAPLLEPARYKGAHGGRGSGKSHFFAEMLLEDCLYEPGAMGGEGLRAVCIREVQKDLSQSSKALLESKLSALGLGQADGFRVYKDVITTPGDGLVIFKGMNDYTADSVKSLEGFKRAWWEEAQTATQRSLDLLKPTMRAAGSQLWFGWNPRFAKDPVDRMLRAEGLPTGARVVQANWRDNPWFTAELEQERQDCLRLQPDKYDHIWEGGYETVNEGAYFARQLADTRAQGRIGVVAADPLMALRAFVDIGGTGQNADSFAMWIVQFVGMQVRVLDYYEAQGQPMAAHVQWLRDQGYTPERLQIWLPHDGEKADTVHAVTPKSALQSLGYRVTVVPNQGKGAAMKRVEAARRLFPSIWFNETSTEGGRAALGWYHEKRDEARGIGLGPAHDWASHGADAFGLMCCVWEPPRQGQPLQLPNIGIV</sequence>
<dbReference type="STRING" id="1219032.GCA_001515545_00395"/>
<dbReference type="GeneID" id="80801966"/>
<dbReference type="InterPro" id="IPR027417">
    <property type="entry name" value="P-loop_NTPase"/>
</dbReference>
<dbReference type="InterPro" id="IPR035412">
    <property type="entry name" value="Terminase_L_N"/>
</dbReference>
<protein>
    <submittedName>
        <fullName evidence="2">PBSX family phage terminase large subunit</fullName>
    </submittedName>
</protein>
<dbReference type="EMBL" id="PDEA01000001">
    <property type="protein sequence ID" value="PEH89765.1"/>
    <property type="molecule type" value="Genomic_DNA"/>
</dbReference>
<name>A0A2A7UWS5_COMTR</name>
<dbReference type="PANTHER" id="PTHR39184:SF1">
    <property type="entry name" value="PBSX PHAGE TERMINASE LARGE SUBUNIT"/>
    <property type="match status" value="1"/>
</dbReference>
<evidence type="ECO:0000259" key="1">
    <source>
        <dbReference type="Pfam" id="PF04466"/>
    </source>
</evidence>
<dbReference type="Proteomes" id="UP000220246">
    <property type="component" value="Unassembled WGS sequence"/>
</dbReference>
<gene>
    <name evidence="2" type="ORF">CRM82_15180</name>
</gene>
<organism evidence="2 3">
    <name type="scientific">Comamonas terrigena</name>
    <dbReference type="NCBI Taxonomy" id="32013"/>
    <lineage>
        <taxon>Bacteria</taxon>
        <taxon>Pseudomonadati</taxon>
        <taxon>Pseudomonadota</taxon>
        <taxon>Betaproteobacteria</taxon>
        <taxon>Burkholderiales</taxon>
        <taxon>Comamonadaceae</taxon>
        <taxon>Comamonas</taxon>
    </lineage>
</organism>
<feature type="domain" description="Phage terminase large subunit N-terminal" evidence="1">
    <location>
        <begin position="21"/>
        <end position="219"/>
    </location>
</feature>
<reference evidence="3" key="1">
    <citation type="submission" date="2017-09" db="EMBL/GenBank/DDBJ databases">
        <title>FDA dAtabase for Regulatory Grade micrObial Sequences (FDA-ARGOS): Supporting development and validation of Infectious Disease Dx tests.</title>
        <authorList>
            <person name="Minogue T."/>
            <person name="Wolcott M."/>
            <person name="Wasieloski L."/>
            <person name="Aguilar W."/>
            <person name="Moore D."/>
            <person name="Tallon L."/>
            <person name="Sadzewicz L."/>
            <person name="Ott S."/>
            <person name="Zhao X."/>
            <person name="Nagaraj S."/>
            <person name="Vavikolanu K."/>
            <person name="Aluvathingal J."/>
            <person name="Nadendla S."/>
            <person name="Sichtig H."/>
        </authorList>
    </citation>
    <scope>NUCLEOTIDE SEQUENCE [LARGE SCALE GENOMIC DNA]</scope>
    <source>
        <strain evidence="3">FDAARGOS_394</strain>
    </source>
</reference>
<dbReference type="PANTHER" id="PTHR39184">
    <property type="match status" value="1"/>
</dbReference>
<dbReference type="AlphaFoldDB" id="A0A2A7UWS5"/>
<evidence type="ECO:0000313" key="2">
    <source>
        <dbReference type="EMBL" id="PEH89765.1"/>
    </source>
</evidence>
<dbReference type="InterPro" id="IPR052380">
    <property type="entry name" value="Viral_DNA_packaging_terminase"/>
</dbReference>
<dbReference type="RefSeq" id="WP_066532931.1">
    <property type="nucleotide sequence ID" value="NZ_PDEA01000001.1"/>
</dbReference>
<keyword evidence="3" id="KW-1185">Reference proteome</keyword>
<dbReference type="Gene3D" id="3.40.50.300">
    <property type="entry name" value="P-loop containing nucleotide triphosphate hydrolases"/>
    <property type="match status" value="1"/>
</dbReference>